<reference evidence="1" key="1">
    <citation type="submission" date="2022-05" db="EMBL/GenBank/DDBJ databases">
        <title>Tracking Rickettsia raoultii infection dynamics in vivo by bioorthogonal metabolic labeling.</title>
        <authorList>
            <person name="Zhu D.-Y."/>
            <person name="Jia N."/>
            <person name="Li C."/>
            <person name="Zhang M.-Z."/>
            <person name="Liu H.-B."/>
            <person name="Cao W.-C."/>
        </authorList>
    </citation>
    <scope>NUCLEOTIDE SEQUENCE</scope>
    <source>
        <strain evidence="1">BIME</strain>
    </source>
</reference>
<sequence length="30" mass="3403">MGSSNSIHNNAINCFLDTAVKPRYDNFYPL</sequence>
<proteinExistence type="predicted"/>
<accession>A0ABY4U1C4</accession>
<name>A0ABY4U1C4_RICCR</name>
<dbReference type="NCBIfam" id="TIGR03777">
    <property type="entry name" value="RPE4"/>
    <property type="match status" value="1"/>
</dbReference>
<dbReference type="Proteomes" id="UP001056268">
    <property type="component" value="Chromosome"/>
</dbReference>
<dbReference type="EMBL" id="CP098324">
    <property type="protein sequence ID" value="URW78437.1"/>
    <property type="molecule type" value="Genomic_DNA"/>
</dbReference>
<protein>
    <submittedName>
        <fullName evidence="1">Palindromic element RPE4 domain-containing protein</fullName>
    </submittedName>
</protein>
<evidence type="ECO:0000313" key="1">
    <source>
        <dbReference type="EMBL" id="URW78437.1"/>
    </source>
</evidence>
<organism evidence="1 2">
    <name type="scientific">Rickettsia conorii subsp. raoultii</name>
    <dbReference type="NCBI Taxonomy" id="369822"/>
    <lineage>
        <taxon>Bacteria</taxon>
        <taxon>Pseudomonadati</taxon>
        <taxon>Pseudomonadota</taxon>
        <taxon>Alphaproteobacteria</taxon>
        <taxon>Rickettsiales</taxon>
        <taxon>Rickettsiaceae</taxon>
        <taxon>Rickettsieae</taxon>
        <taxon>Rickettsia</taxon>
        <taxon>spotted fever group</taxon>
    </lineage>
</organism>
<keyword evidence="2" id="KW-1185">Reference proteome</keyword>
<evidence type="ECO:0000313" key="2">
    <source>
        <dbReference type="Proteomes" id="UP001056268"/>
    </source>
</evidence>
<dbReference type="InterPro" id="IPR022439">
    <property type="entry name" value="RPE4"/>
</dbReference>
<gene>
    <name evidence="1" type="ORF">NBT09_02050</name>
</gene>